<dbReference type="PANTHER" id="PTHR10000:SF8">
    <property type="entry name" value="HAD SUPERFAMILY HYDROLASE-LIKE, TYPE 3"/>
    <property type="match status" value="1"/>
</dbReference>
<dbReference type="EMBL" id="CP058559">
    <property type="protein sequence ID" value="QNO14491.1"/>
    <property type="molecule type" value="Genomic_DNA"/>
</dbReference>
<dbReference type="Gene3D" id="3.40.50.1000">
    <property type="entry name" value="HAD superfamily/HAD-like"/>
    <property type="match status" value="1"/>
</dbReference>
<evidence type="ECO:0000313" key="1">
    <source>
        <dbReference type="EMBL" id="QNO14491.1"/>
    </source>
</evidence>
<sequence>MYKIAAFDVDGTLLNSKSEISQENIDAIIATKERGVKVILATGKHFLSILSLIELLELKEPQVTCNGALTYCPVKKEVIDSISLKQDVYEKIISDLESANLPTVVYTAQGFFTTSSPEEVEPITNVGETSIEYIEDYYKLKNVAKILYVVPQGENDTLDQKIRDMANEDVSVVRTHHMFLEFVATAGNKSVAIKRLADKYNVNTQEIVAFGDSENDIEMLKMAGLGVCMDNGSDVAKASSDVIVSNNDQHGVKEGLEKYVLCK</sequence>
<accession>A0A7G9W729</accession>
<dbReference type="SUPFAM" id="SSF56784">
    <property type="entry name" value="HAD-like"/>
    <property type="match status" value="1"/>
</dbReference>
<dbReference type="GO" id="GO:0005829">
    <property type="term" value="C:cytosol"/>
    <property type="evidence" value="ECO:0007669"/>
    <property type="project" value="TreeGrafter"/>
</dbReference>
<evidence type="ECO:0000313" key="2">
    <source>
        <dbReference type="Proteomes" id="UP000516160"/>
    </source>
</evidence>
<dbReference type="Proteomes" id="UP000516160">
    <property type="component" value="Chromosome"/>
</dbReference>
<dbReference type="InterPro" id="IPR036412">
    <property type="entry name" value="HAD-like_sf"/>
</dbReference>
<organism evidence="1 2">
    <name type="scientific">Alkalicella caledoniensis</name>
    <dbReference type="NCBI Taxonomy" id="2731377"/>
    <lineage>
        <taxon>Bacteria</taxon>
        <taxon>Bacillati</taxon>
        <taxon>Bacillota</taxon>
        <taxon>Clostridia</taxon>
        <taxon>Eubacteriales</taxon>
        <taxon>Proteinivoracaceae</taxon>
        <taxon>Alkalicella</taxon>
    </lineage>
</organism>
<name>A0A7G9W729_ALKCA</name>
<dbReference type="CDD" id="cd07516">
    <property type="entry name" value="HAD_Pase"/>
    <property type="match status" value="1"/>
</dbReference>
<dbReference type="Gene3D" id="3.30.1240.10">
    <property type="match status" value="1"/>
</dbReference>
<keyword evidence="2" id="KW-1185">Reference proteome</keyword>
<dbReference type="SFLD" id="SFLDG01140">
    <property type="entry name" value="C2.B:_Phosphomannomutase_and_P"/>
    <property type="match status" value="1"/>
</dbReference>
<dbReference type="Pfam" id="PF08282">
    <property type="entry name" value="Hydrolase_3"/>
    <property type="match status" value="1"/>
</dbReference>
<dbReference type="PROSITE" id="PS01229">
    <property type="entry name" value="COF_2"/>
    <property type="match status" value="1"/>
</dbReference>
<dbReference type="PRINTS" id="PR00119">
    <property type="entry name" value="CATATPASE"/>
</dbReference>
<dbReference type="InterPro" id="IPR006379">
    <property type="entry name" value="HAD-SF_hydro_IIB"/>
</dbReference>
<dbReference type="GO" id="GO:0000287">
    <property type="term" value="F:magnesium ion binding"/>
    <property type="evidence" value="ECO:0007669"/>
    <property type="project" value="TreeGrafter"/>
</dbReference>
<gene>
    <name evidence="1" type="ORF">HYG86_06730</name>
</gene>
<dbReference type="GO" id="GO:0016791">
    <property type="term" value="F:phosphatase activity"/>
    <property type="evidence" value="ECO:0007669"/>
    <property type="project" value="TreeGrafter"/>
</dbReference>
<dbReference type="AlphaFoldDB" id="A0A7G9W729"/>
<dbReference type="SFLD" id="SFLDG01144">
    <property type="entry name" value="C2.B.4:_PGP_Like"/>
    <property type="match status" value="1"/>
</dbReference>
<dbReference type="PROSITE" id="PS01228">
    <property type="entry name" value="COF_1"/>
    <property type="match status" value="1"/>
</dbReference>
<proteinExistence type="predicted"/>
<dbReference type="NCBIfam" id="TIGR01484">
    <property type="entry name" value="HAD-SF-IIB"/>
    <property type="match status" value="1"/>
</dbReference>
<protein>
    <submittedName>
        <fullName evidence="1">HAD family phosphatase</fullName>
    </submittedName>
</protein>
<dbReference type="SFLD" id="SFLDS00003">
    <property type="entry name" value="Haloacid_Dehalogenase"/>
    <property type="match status" value="1"/>
</dbReference>
<reference evidence="1 2" key="1">
    <citation type="submission" date="2020-07" db="EMBL/GenBank/DDBJ databases">
        <title>Alkalicella. sp. LB2 genome.</title>
        <authorList>
            <person name="Postec A."/>
            <person name="Quemeneur M."/>
        </authorList>
    </citation>
    <scope>NUCLEOTIDE SEQUENCE [LARGE SCALE GENOMIC DNA]</scope>
    <source>
        <strain evidence="1 2">LB2</strain>
    </source>
</reference>
<dbReference type="InterPro" id="IPR023214">
    <property type="entry name" value="HAD_sf"/>
</dbReference>
<dbReference type="InterPro" id="IPR000150">
    <property type="entry name" value="Cof"/>
</dbReference>
<dbReference type="KEGG" id="acae:HYG86_06730"/>
<dbReference type="PANTHER" id="PTHR10000">
    <property type="entry name" value="PHOSPHOSERINE PHOSPHATASE"/>
    <property type="match status" value="1"/>
</dbReference>
<dbReference type="NCBIfam" id="TIGR00099">
    <property type="entry name" value="Cof-subfamily"/>
    <property type="match status" value="1"/>
</dbReference>
<dbReference type="RefSeq" id="WP_213168225.1">
    <property type="nucleotide sequence ID" value="NZ_CP058559.1"/>
</dbReference>